<evidence type="ECO:0000313" key="1">
    <source>
        <dbReference type="EMBL" id="MDF3831782.1"/>
    </source>
</evidence>
<keyword evidence="2" id="KW-1185">Reference proteome</keyword>
<proteinExistence type="predicted"/>
<dbReference type="RefSeq" id="WP_276263563.1">
    <property type="nucleotide sequence ID" value="NZ_JARJLM010000036.1"/>
</dbReference>
<comment type="caution">
    <text evidence="1">The sequence shown here is derived from an EMBL/GenBank/DDBJ whole genome shotgun (WGS) entry which is preliminary data.</text>
</comment>
<dbReference type="Proteomes" id="UP001216674">
    <property type="component" value="Unassembled WGS sequence"/>
</dbReference>
<protein>
    <submittedName>
        <fullName evidence="1">Uncharacterized protein</fullName>
    </submittedName>
</protein>
<sequence>MERGDALAASSLPDEPVILAFFSFVAGIDLGESYREGVFALSLTSSASHAARHALQVEGGVSLAQ</sequence>
<name>A0ABT6AGQ6_9BURK</name>
<accession>A0ABT6AGQ6</accession>
<reference evidence="1 2" key="1">
    <citation type="submission" date="2023-03" db="EMBL/GenBank/DDBJ databases">
        <title>Draft assemblies of triclosan tolerant bacteria isolated from returned activated sludge.</title>
        <authorList>
            <person name="Van Hamelsveld S."/>
        </authorList>
    </citation>
    <scope>NUCLEOTIDE SEQUENCE [LARGE SCALE GENOMIC DNA]</scope>
    <source>
        <strain evidence="1 2">GW210010_S58</strain>
    </source>
</reference>
<dbReference type="EMBL" id="JARJLM010000036">
    <property type="protein sequence ID" value="MDF3831782.1"/>
    <property type="molecule type" value="Genomic_DNA"/>
</dbReference>
<evidence type="ECO:0000313" key="2">
    <source>
        <dbReference type="Proteomes" id="UP001216674"/>
    </source>
</evidence>
<organism evidence="1 2">
    <name type="scientific">Cupriavidus basilensis</name>
    <dbReference type="NCBI Taxonomy" id="68895"/>
    <lineage>
        <taxon>Bacteria</taxon>
        <taxon>Pseudomonadati</taxon>
        <taxon>Pseudomonadota</taxon>
        <taxon>Betaproteobacteria</taxon>
        <taxon>Burkholderiales</taxon>
        <taxon>Burkholderiaceae</taxon>
        <taxon>Cupriavidus</taxon>
    </lineage>
</organism>
<gene>
    <name evidence="1" type="ORF">P3W85_02230</name>
</gene>